<accession>A0AA87DCW2</accession>
<dbReference type="PROSITE" id="PS51095">
    <property type="entry name" value="PTS_EIIA_TYPE_3"/>
    <property type="match status" value="1"/>
</dbReference>
<evidence type="ECO:0000256" key="2">
    <source>
        <dbReference type="ARBA" id="ARBA00022597"/>
    </source>
</evidence>
<keyword evidence="3 8" id="KW-0808">Transferase</keyword>
<feature type="binding site" evidence="6">
    <location>
        <position position="83"/>
    </location>
    <ligand>
        <name>Mg(2+)</name>
        <dbReference type="ChEBI" id="CHEBI:18420"/>
        <note>ligand shared between all trimeric partners</note>
    </ligand>
</feature>
<evidence type="ECO:0000256" key="3">
    <source>
        <dbReference type="ARBA" id="ARBA00022679"/>
    </source>
</evidence>
<keyword evidence="6" id="KW-0460">Magnesium</keyword>
<evidence type="ECO:0000313" key="8">
    <source>
        <dbReference type="EMBL" id="EFJ69151.1"/>
    </source>
</evidence>
<evidence type="ECO:0000313" key="9">
    <source>
        <dbReference type="Proteomes" id="UP000003672"/>
    </source>
</evidence>
<gene>
    <name evidence="8" type="primary">pts15A</name>
    <name evidence="8" type="ORF">HMPREF0514_11221</name>
</gene>
<feature type="active site" description="Tele-phosphohistidine intermediate" evidence="5">
    <location>
        <position position="80"/>
    </location>
</feature>
<feature type="modified residue" description="Phosphohistidine; by HPr" evidence="7">
    <location>
        <position position="80"/>
    </location>
</feature>
<keyword evidence="6" id="KW-0479">Metal-binding</keyword>
<keyword evidence="1" id="KW-0813">Transport</keyword>
<dbReference type="PIRSF" id="PIRSF000699">
    <property type="entry name" value="PTS_IILac_III"/>
    <property type="match status" value="1"/>
</dbReference>
<evidence type="ECO:0000256" key="5">
    <source>
        <dbReference type="PIRSR" id="PIRSR000699-1"/>
    </source>
</evidence>
<name>A0AA87DCW2_9LACO</name>
<dbReference type="AlphaFoldDB" id="A0AA87DCW2"/>
<evidence type="ECO:0000256" key="7">
    <source>
        <dbReference type="PROSITE-ProRule" id="PRU00418"/>
    </source>
</evidence>
<comment type="cofactor">
    <cofactor evidence="6">
        <name>Mg(2+)</name>
        <dbReference type="ChEBI" id="CHEBI:18420"/>
    </cofactor>
    <text evidence="6">Binds 1 Mg(2+) ion per trimer.</text>
</comment>
<dbReference type="SUPFAM" id="SSF46973">
    <property type="entry name" value="Enzyme IIa from lactose specific PTS, IIa-lac"/>
    <property type="match status" value="1"/>
</dbReference>
<dbReference type="InterPro" id="IPR036542">
    <property type="entry name" value="PTS_IIA_lac/cel_sf"/>
</dbReference>
<dbReference type="GO" id="GO:0046872">
    <property type="term" value="F:metal ion binding"/>
    <property type="evidence" value="ECO:0007669"/>
    <property type="project" value="UniProtKB-KW"/>
</dbReference>
<keyword evidence="2" id="KW-0762">Sugar transport</keyword>
<dbReference type="PANTHER" id="PTHR34382:SF7">
    <property type="entry name" value="PTS SYSTEM N,N'-DIACETYLCHITOBIOSE-SPECIFIC EIIA COMPONENT"/>
    <property type="match status" value="1"/>
</dbReference>
<dbReference type="CDD" id="cd00215">
    <property type="entry name" value="PTS_IIA_lac"/>
    <property type="match status" value="1"/>
</dbReference>
<dbReference type="InterPro" id="IPR003188">
    <property type="entry name" value="PTS_IIA_lac/cel"/>
</dbReference>
<proteinExistence type="predicted"/>
<dbReference type="Proteomes" id="UP000003672">
    <property type="component" value="Unassembled WGS sequence"/>
</dbReference>
<dbReference type="EMBL" id="ACGO02000002">
    <property type="protein sequence ID" value="EFJ69151.1"/>
    <property type="molecule type" value="Genomic_DNA"/>
</dbReference>
<dbReference type="RefSeq" id="WP_003649386.1">
    <property type="nucleotide sequence ID" value="NZ_CP040500.1"/>
</dbReference>
<dbReference type="GO" id="GO:0016740">
    <property type="term" value="F:transferase activity"/>
    <property type="evidence" value="ECO:0007669"/>
    <property type="project" value="UniProtKB-KW"/>
</dbReference>
<organism evidence="8 9">
    <name type="scientific">Lactobacillus paragasseri JV-V03</name>
    <dbReference type="NCBI Taxonomy" id="525326"/>
    <lineage>
        <taxon>Bacteria</taxon>
        <taxon>Bacillati</taxon>
        <taxon>Bacillota</taxon>
        <taxon>Bacilli</taxon>
        <taxon>Lactobacillales</taxon>
        <taxon>Lactobacillaceae</taxon>
        <taxon>Lactobacillus</taxon>
    </lineage>
</organism>
<dbReference type="PANTHER" id="PTHR34382">
    <property type="entry name" value="PTS SYSTEM N,N'-DIACETYLCHITOBIOSE-SPECIFIC EIIA COMPONENT"/>
    <property type="match status" value="1"/>
</dbReference>
<dbReference type="EC" id="2.7.1.69" evidence="8"/>
<dbReference type="Gene3D" id="1.20.58.80">
    <property type="entry name" value="Phosphotransferase system, lactose/cellobiose-type IIA subunit"/>
    <property type="match status" value="1"/>
</dbReference>
<comment type="caution">
    <text evidence="8">The sequence shown here is derived from an EMBL/GenBank/DDBJ whole genome shotgun (WGS) entry which is preliminary data.</text>
</comment>
<evidence type="ECO:0000256" key="6">
    <source>
        <dbReference type="PIRSR" id="PIRSR000699-2"/>
    </source>
</evidence>
<dbReference type="Pfam" id="PF02255">
    <property type="entry name" value="PTS_IIA"/>
    <property type="match status" value="1"/>
</dbReference>
<evidence type="ECO:0000256" key="4">
    <source>
        <dbReference type="ARBA" id="ARBA00022683"/>
    </source>
</evidence>
<keyword evidence="4" id="KW-0598">Phosphotransferase system</keyword>
<dbReference type="GO" id="GO:0009401">
    <property type="term" value="P:phosphoenolpyruvate-dependent sugar phosphotransferase system"/>
    <property type="evidence" value="ECO:0007669"/>
    <property type="project" value="UniProtKB-KW"/>
</dbReference>
<protein>
    <submittedName>
        <fullName evidence="8">PTS system, Lactose/Cellobiose specific IIA subunit</fullName>
        <ecNumber evidence="8">2.7.1.69</ecNumber>
    </submittedName>
</protein>
<sequence>MDVVNTKSEDIAMSIIANSGDGRSKAFNALSEAEKGNFEKAEKLISESSDAIGKAHDVQTQMLVDEANGKKTEFSILTIHAQDHFMTSMLANELIKHMIDMQKEINQLKGEK</sequence>
<reference evidence="8 9" key="1">
    <citation type="submission" date="2010-06" db="EMBL/GenBank/DDBJ databases">
        <authorList>
            <person name="Muzny D."/>
            <person name="Qin X."/>
            <person name="Buhay C."/>
            <person name="Dugan-Rocha S."/>
            <person name="Ding Y."/>
            <person name="Chen G."/>
            <person name="Hawes A."/>
            <person name="Holder M."/>
            <person name="Jhangiani S."/>
            <person name="Johnson A."/>
            <person name="Khan Z."/>
            <person name="Li Z."/>
            <person name="Liu W."/>
            <person name="Liu X."/>
            <person name="Perez L."/>
            <person name="Shen H."/>
            <person name="Wang Q."/>
            <person name="Watt J."/>
            <person name="Xi L."/>
            <person name="Xin Y."/>
            <person name="Zhou J."/>
            <person name="Deng J."/>
            <person name="Jiang H."/>
            <person name="Liu Y."/>
            <person name="Qu J."/>
            <person name="Song X.-Z."/>
            <person name="Zhang L."/>
            <person name="Villasana D."/>
            <person name="Johnson A."/>
            <person name="Liu J."/>
            <person name="Liyanage D."/>
            <person name="Lorensuhewa L."/>
            <person name="Robinson T."/>
            <person name="Song A."/>
            <person name="Song B.-B."/>
            <person name="Dinh H."/>
            <person name="Thornton R."/>
            <person name="Coyle M."/>
            <person name="Francisco L."/>
            <person name="Jackson L."/>
            <person name="Javaid M."/>
            <person name="Korchina V."/>
            <person name="Kovar C."/>
            <person name="Mata R."/>
            <person name="Mathew T."/>
            <person name="Ngo R."/>
            <person name="Nguyen L."/>
            <person name="Nguyen N."/>
            <person name="Okwuonu G."/>
            <person name="Ongeri F."/>
            <person name="Pham C."/>
            <person name="Simmons D."/>
            <person name="Wilczek-Boney K."/>
            <person name="Hale W."/>
            <person name="Jakkamsetti A."/>
            <person name="Pham P."/>
            <person name="Ruth R."/>
            <person name="San Lucas F."/>
            <person name="Warren J."/>
            <person name="Zhang J."/>
            <person name="Zhao Z."/>
            <person name="Zhou C."/>
            <person name="Zhu D."/>
            <person name="Lee S."/>
            <person name="Bess C."/>
            <person name="Blankenburg K."/>
            <person name="Forbes L."/>
            <person name="Fu Q."/>
            <person name="Gubbala S."/>
            <person name="Hirani K."/>
            <person name="Jayaseelan J.C."/>
            <person name="Lara F."/>
            <person name="Munidasa M."/>
            <person name="Palculict T."/>
            <person name="Patil S."/>
            <person name="Pu L.-L."/>
            <person name="Saada N."/>
            <person name="Tang L."/>
            <person name="Weissenberger G."/>
            <person name="Zhu Y."/>
            <person name="Hemphill L."/>
            <person name="Shang Y."/>
            <person name="Youmans B."/>
            <person name="Ayvaz T."/>
            <person name="Ross M."/>
            <person name="Santibanez J."/>
            <person name="Aqrawi P."/>
            <person name="Gross S."/>
            <person name="Joshi V."/>
            <person name="Fowler G."/>
            <person name="Nazareth L."/>
            <person name="Reid J."/>
            <person name="Worley K."/>
            <person name="Petrosino J."/>
            <person name="Highlander S."/>
            <person name="Gibbs R."/>
        </authorList>
    </citation>
    <scope>NUCLEOTIDE SEQUENCE [LARGE SCALE GENOMIC DNA]</scope>
    <source>
        <strain evidence="8 9">JV-V03</strain>
    </source>
</reference>
<evidence type="ECO:0000256" key="1">
    <source>
        <dbReference type="ARBA" id="ARBA00022448"/>
    </source>
</evidence>